<dbReference type="Pfam" id="PF09386">
    <property type="entry name" value="ParD"/>
    <property type="match status" value="1"/>
</dbReference>
<keyword evidence="1" id="KW-1277">Toxin-antitoxin system</keyword>
<dbReference type="SUPFAM" id="SSF47598">
    <property type="entry name" value="Ribbon-helix-helix"/>
    <property type="match status" value="1"/>
</dbReference>
<dbReference type="EMBL" id="JBHTBS010000015">
    <property type="protein sequence ID" value="MFC7339317.1"/>
    <property type="molecule type" value="Genomic_DNA"/>
</dbReference>
<accession>A0ABW2LEC5</accession>
<dbReference type="InterPro" id="IPR022789">
    <property type="entry name" value="ParD"/>
</dbReference>
<dbReference type="InterPro" id="IPR010985">
    <property type="entry name" value="Ribbon_hlx_hlx"/>
</dbReference>
<organism evidence="2 3">
    <name type="scientific">Haloferula chungangensis</name>
    <dbReference type="NCBI Taxonomy" id="1048331"/>
    <lineage>
        <taxon>Bacteria</taxon>
        <taxon>Pseudomonadati</taxon>
        <taxon>Verrucomicrobiota</taxon>
        <taxon>Verrucomicrobiia</taxon>
        <taxon>Verrucomicrobiales</taxon>
        <taxon>Verrucomicrobiaceae</taxon>
        <taxon>Haloferula</taxon>
    </lineage>
</organism>
<proteinExistence type="predicted"/>
<sequence>MSRISIDVSPEEHRKLKAIAALKGKSMKDYLLEGKIDIGAGDEEKALVELEALLDARIDHHGESQLKGRSSASAILQDILESR</sequence>
<dbReference type="RefSeq" id="WP_379715902.1">
    <property type="nucleotide sequence ID" value="NZ_JBHTBS010000015.1"/>
</dbReference>
<dbReference type="Proteomes" id="UP001596472">
    <property type="component" value="Unassembled WGS sequence"/>
</dbReference>
<evidence type="ECO:0000313" key="2">
    <source>
        <dbReference type="EMBL" id="MFC7339317.1"/>
    </source>
</evidence>
<reference evidence="3" key="1">
    <citation type="journal article" date="2019" name="Int. J. Syst. Evol. Microbiol.">
        <title>The Global Catalogue of Microorganisms (GCM) 10K type strain sequencing project: providing services to taxonomists for standard genome sequencing and annotation.</title>
        <authorList>
            <consortium name="The Broad Institute Genomics Platform"/>
            <consortium name="The Broad Institute Genome Sequencing Center for Infectious Disease"/>
            <person name="Wu L."/>
            <person name="Ma J."/>
        </authorList>
    </citation>
    <scope>NUCLEOTIDE SEQUENCE [LARGE SCALE GENOMIC DNA]</scope>
    <source>
        <strain evidence="3">CGMCC 4.1467</strain>
    </source>
</reference>
<name>A0ABW2LEC5_9BACT</name>
<dbReference type="Gene3D" id="6.10.180.10">
    <property type="entry name" value="Antitoxin ParD"/>
    <property type="match status" value="1"/>
</dbReference>
<gene>
    <name evidence="2" type="ORF">ACFQY0_19145</name>
</gene>
<keyword evidence="3" id="KW-1185">Reference proteome</keyword>
<protein>
    <submittedName>
        <fullName evidence="2">Antitoxin</fullName>
    </submittedName>
</protein>
<dbReference type="InterPro" id="IPR038296">
    <property type="entry name" value="ParD_sf"/>
</dbReference>
<comment type="caution">
    <text evidence="2">The sequence shown here is derived from an EMBL/GenBank/DDBJ whole genome shotgun (WGS) entry which is preliminary data.</text>
</comment>
<evidence type="ECO:0000256" key="1">
    <source>
        <dbReference type="ARBA" id="ARBA00022649"/>
    </source>
</evidence>
<evidence type="ECO:0000313" key="3">
    <source>
        <dbReference type="Proteomes" id="UP001596472"/>
    </source>
</evidence>